<dbReference type="Pfam" id="PF05598">
    <property type="entry name" value="DUF772"/>
    <property type="match status" value="1"/>
</dbReference>
<dbReference type="InterPro" id="IPR008490">
    <property type="entry name" value="Transposase_InsH_N"/>
</dbReference>
<dbReference type="AlphaFoldDB" id="A0A4Y8WN88"/>
<gene>
    <name evidence="2" type="ORF">E4P47_10290</name>
</gene>
<reference evidence="2 3" key="1">
    <citation type="submission" date="2019-03" db="EMBL/GenBank/DDBJ databases">
        <title>Porphyromonas levii Isolated from the Uterus of Dairy Cows.</title>
        <authorList>
            <person name="Francis A.M."/>
        </authorList>
    </citation>
    <scope>NUCLEOTIDE SEQUENCE [LARGE SCALE GENOMIC DNA]</scope>
    <source>
        <strain evidence="2 3">AF5678</strain>
    </source>
</reference>
<feature type="non-terminal residue" evidence="2">
    <location>
        <position position="99"/>
    </location>
</feature>
<name>A0A4Y8WN88_9PORP</name>
<sequence length="99" mass="11393">MRKVFSSIGRLPLFIGDGNLSESLDKSNRWYQLAEKLPWAKMEQVYISRLDPRRKGATNLPARLVLGAMLIQYIEKLTDRGTITAIQENPYMQYFVGLT</sequence>
<keyword evidence="3" id="KW-1185">Reference proteome</keyword>
<dbReference type="Proteomes" id="UP000297225">
    <property type="component" value="Unassembled WGS sequence"/>
</dbReference>
<protein>
    <submittedName>
        <fullName evidence="2">Transposase</fullName>
    </submittedName>
</protein>
<dbReference type="RefSeq" id="WP_134852743.1">
    <property type="nucleotide sequence ID" value="NZ_SPNC01000382.1"/>
</dbReference>
<evidence type="ECO:0000313" key="3">
    <source>
        <dbReference type="Proteomes" id="UP000297225"/>
    </source>
</evidence>
<organism evidence="2 3">
    <name type="scientific">Porphyromonas levii</name>
    <dbReference type="NCBI Taxonomy" id="28114"/>
    <lineage>
        <taxon>Bacteria</taxon>
        <taxon>Pseudomonadati</taxon>
        <taxon>Bacteroidota</taxon>
        <taxon>Bacteroidia</taxon>
        <taxon>Bacteroidales</taxon>
        <taxon>Porphyromonadaceae</taxon>
        <taxon>Porphyromonas</taxon>
    </lineage>
</organism>
<comment type="caution">
    <text evidence="2">The sequence shown here is derived from an EMBL/GenBank/DDBJ whole genome shotgun (WGS) entry which is preliminary data.</text>
</comment>
<feature type="domain" description="Transposase InsH N-terminal" evidence="1">
    <location>
        <begin position="20"/>
        <end position="98"/>
    </location>
</feature>
<evidence type="ECO:0000259" key="1">
    <source>
        <dbReference type="Pfam" id="PF05598"/>
    </source>
</evidence>
<proteinExistence type="predicted"/>
<evidence type="ECO:0000313" key="2">
    <source>
        <dbReference type="EMBL" id="TFH93748.1"/>
    </source>
</evidence>
<dbReference type="EMBL" id="SPNC01000382">
    <property type="protein sequence ID" value="TFH93748.1"/>
    <property type="molecule type" value="Genomic_DNA"/>
</dbReference>
<accession>A0A4Y8WN88</accession>